<proteinExistence type="predicted"/>
<reference evidence="3" key="1">
    <citation type="journal article" date="2013" name="Nat. Genet.">
        <title>The Capsella rubella genome and the genomic consequences of rapid mating system evolution.</title>
        <authorList>
            <person name="Slotte T."/>
            <person name="Hazzouri K.M."/>
            <person name="Agren J.A."/>
            <person name="Koenig D."/>
            <person name="Maumus F."/>
            <person name="Guo Y.L."/>
            <person name="Steige K."/>
            <person name="Platts A.E."/>
            <person name="Escobar J.S."/>
            <person name="Newman L.K."/>
            <person name="Wang W."/>
            <person name="Mandakova T."/>
            <person name="Vello E."/>
            <person name="Smith L.M."/>
            <person name="Henz S.R."/>
            <person name="Steffen J."/>
            <person name="Takuno S."/>
            <person name="Brandvain Y."/>
            <person name="Coop G."/>
            <person name="Andolfatto P."/>
            <person name="Hu T.T."/>
            <person name="Blanchette M."/>
            <person name="Clark R.M."/>
            <person name="Quesneville H."/>
            <person name="Nordborg M."/>
            <person name="Gaut B.S."/>
            <person name="Lysak M.A."/>
            <person name="Jenkins J."/>
            <person name="Grimwood J."/>
            <person name="Chapman J."/>
            <person name="Prochnik S."/>
            <person name="Shu S."/>
            <person name="Rokhsar D."/>
            <person name="Schmutz J."/>
            <person name="Weigel D."/>
            <person name="Wright S.I."/>
        </authorList>
    </citation>
    <scope>NUCLEOTIDE SEQUENCE [LARGE SCALE GENOMIC DNA]</scope>
    <source>
        <strain evidence="3">cv. Monte Gargano</strain>
    </source>
</reference>
<accession>R0GS02</accession>
<feature type="compositionally biased region" description="Polar residues" evidence="1">
    <location>
        <begin position="1"/>
        <end position="14"/>
    </location>
</feature>
<keyword evidence="3" id="KW-1185">Reference proteome</keyword>
<evidence type="ECO:0000313" key="3">
    <source>
        <dbReference type="Proteomes" id="UP000029121"/>
    </source>
</evidence>
<evidence type="ECO:0000256" key="1">
    <source>
        <dbReference type="SAM" id="MobiDB-lite"/>
    </source>
</evidence>
<name>R0GS02_9BRAS</name>
<protein>
    <submittedName>
        <fullName evidence="2">Uncharacterized protein</fullName>
    </submittedName>
</protein>
<dbReference type="AlphaFoldDB" id="R0GS02"/>
<organism evidence="2 3">
    <name type="scientific">Capsella rubella</name>
    <dbReference type="NCBI Taxonomy" id="81985"/>
    <lineage>
        <taxon>Eukaryota</taxon>
        <taxon>Viridiplantae</taxon>
        <taxon>Streptophyta</taxon>
        <taxon>Embryophyta</taxon>
        <taxon>Tracheophyta</taxon>
        <taxon>Spermatophyta</taxon>
        <taxon>Magnoliopsida</taxon>
        <taxon>eudicotyledons</taxon>
        <taxon>Gunneridae</taxon>
        <taxon>Pentapetalae</taxon>
        <taxon>rosids</taxon>
        <taxon>malvids</taxon>
        <taxon>Brassicales</taxon>
        <taxon>Brassicaceae</taxon>
        <taxon>Camelineae</taxon>
        <taxon>Capsella</taxon>
    </lineage>
</organism>
<dbReference type="Proteomes" id="UP000029121">
    <property type="component" value="Unassembled WGS sequence"/>
</dbReference>
<feature type="compositionally biased region" description="Basic and acidic residues" evidence="1">
    <location>
        <begin position="15"/>
        <end position="30"/>
    </location>
</feature>
<evidence type="ECO:0000313" key="2">
    <source>
        <dbReference type="EMBL" id="EOA38717.1"/>
    </source>
</evidence>
<sequence>MAKSTTTPNQTRSSQNRDKNQQLKTGDKETLPWQQRGAPTTEEGKQSENVGSRRLGRTHRRERLLSTC</sequence>
<gene>
    <name evidence="2" type="ORF">CARUB_v10010822mg</name>
</gene>
<feature type="region of interest" description="Disordered" evidence="1">
    <location>
        <begin position="1"/>
        <end position="68"/>
    </location>
</feature>
<dbReference type="EMBL" id="KB870805">
    <property type="protein sequence ID" value="EOA38717.1"/>
    <property type="molecule type" value="Genomic_DNA"/>
</dbReference>